<dbReference type="SMART" id="SM00347">
    <property type="entry name" value="HTH_MARR"/>
    <property type="match status" value="1"/>
</dbReference>
<reference evidence="3 4" key="1">
    <citation type="submission" date="2020-12" db="EMBL/GenBank/DDBJ databases">
        <title>Brachybacterium sp. MASK1Z-5, whole genome shotgun sequence.</title>
        <authorList>
            <person name="Tuo L."/>
        </authorList>
    </citation>
    <scope>NUCLEOTIDE SEQUENCE [LARGE SCALE GENOMIC DNA]</scope>
    <source>
        <strain evidence="3 4">MASK1Z-5</strain>
    </source>
</reference>
<dbReference type="PROSITE" id="PS50995">
    <property type="entry name" value="HTH_MARR_2"/>
    <property type="match status" value="1"/>
</dbReference>
<organism evidence="3 4">
    <name type="scientific">Brachybacterium halotolerans</name>
    <dbReference type="NCBI Taxonomy" id="2795215"/>
    <lineage>
        <taxon>Bacteria</taxon>
        <taxon>Bacillati</taxon>
        <taxon>Actinomycetota</taxon>
        <taxon>Actinomycetes</taxon>
        <taxon>Micrococcales</taxon>
        <taxon>Dermabacteraceae</taxon>
        <taxon>Brachybacterium</taxon>
    </lineage>
</organism>
<comment type="caution">
    <text evidence="3">The sequence shown here is derived from an EMBL/GenBank/DDBJ whole genome shotgun (WGS) entry which is preliminary data.</text>
</comment>
<dbReference type="RefSeq" id="WP_200503490.1">
    <property type="nucleotide sequence ID" value="NZ_JAEDAJ010000011.1"/>
</dbReference>
<name>A0ABS1BD63_9MICO</name>
<proteinExistence type="predicted"/>
<dbReference type="InterPro" id="IPR036388">
    <property type="entry name" value="WH-like_DNA-bd_sf"/>
</dbReference>
<sequence>MPTDDFPQDLTLACSRFVRLAARRADVGVSSVSWRVVSTIEQRGPLRLSEIAERERVTRPTATTVAKRLEEEGLVFRTPDPADSRSVLVDITPAGREKLADWRGRMNHGVGPILDELGDDDRRTLAQAAEILARIVETHDSAPPAADPSPPAADSAPPGT</sequence>
<keyword evidence="4" id="KW-1185">Reference proteome</keyword>
<dbReference type="Proteomes" id="UP000612352">
    <property type="component" value="Unassembled WGS sequence"/>
</dbReference>
<dbReference type="InterPro" id="IPR052526">
    <property type="entry name" value="HTH-type_Bedaq_tolerance"/>
</dbReference>
<feature type="domain" description="HTH marR-type" evidence="2">
    <location>
        <begin position="1"/>
        <end position="137"/>
    </location>
</feature>
<dbReference type="InterPro" id="IPR000835">
    <property type="entry name" value="HTH_MarR-typ"/>
</dbReference>
<gene>
    <name evidence="3" type="ORF">I8D64_14385</name>
</gene>
<feature type="region of interest" description="Disordered" evidence="1">
    <location>
        <begin position="134"/>
        <end position="160"/>
    </location>
</feature>
<dbReference type="Gene3D" id="1.10.10.10">
    <property type="entry name" value="Winged helix-like DNA-binding domain superfamily/Winged helix DNA-binding domain"/>
    <property type="match status" value="1"/>
</dbReference>
<evidence type="ECO:0000313" key="3">
    <source>
        <dbReference type="EMBL" id="MBK0332585.1"/>
    </source>
</evidence>
<dbReference type="SUPFAM" id="SSF46785">
    <property type="entry name" value="Winged helix' DNA-binding domain"/>
    <property type="match status" value="1"/>
</dbReference>
<evidence type="ECO:0000256" key="1">
    <source>
        <dbReference type="SAM" id="MobiDB-lite"/>
    </source>
</evidence>
<dbReference type="PANTHER" id="PTHR39515:SF2">
    <property type="entry name" value="HTH-TYPE TRANSCRIPTIONAL REGULATOR RV0880"/>
    <property type="match status" value="1"/>
</dbReference>
<dbReference type="Pfam" id="PF01047">
    <property type="entry name" value="MarR"/>
    <property type="match status" value="1"/>
</dbReference>
<dbReference type="EMBL" id="JAEDAJ010000011">
    <property type="protein sequence ID" value="MBK0332585.1"/>
    <property type="molecule type" value="Genomic_DNA"/>
</dbReference>
<evidence type="ECO:0000313" key="4">
    <source>
        <dbReference type="Proteomes" id="UP000612352"/>
    </source>
</evidence>
<evidence type="ECO:0000259" key="2">
    <source>
        <dbReference type="PROSITE" id="PS50995"/>
    </source>
</evidence>
<dbReference type="PANTHER" id="PTHR39515">
    <property type="entry name" value="CONSERVED PROTEIN"/>
    <property type="match status" value="1"/>
</dbReference>
<accession>A0ABS1BD63</accession>
<protein>
    <submittedName>
        <fullName evidence="3">MarR family transcriptional regulator</fullName>
    </submittedName>
</protein>
<dbReference type="InterPro" id="IPR036390">
    <property type="entry name" value="WH_DNA-bd_sf"/>
</dbReference>